<dbReference type="STRING" id="400682.A0A1X7UAI6"/>
<evidence type="ECO:0000256" key="1">
    <source>
        <dbReference type="ARBA" id="ARBA00004300"/>
    </source>
</evidence>
<dbReference type="PANTHER" id="PTHR13034:SF2">
    <property type="entry name" value="DYNACTIN SUBUNIT 4"/>
    <property type="match status" value="1"/>
</dbReference>
<evidence type="ECO:0000313" key="17">
    <source>
        <dbReference type="Proteomes" id="UP000007879"/>
    </source>
</evidence>
<keyword evidence="6" id="KW-1017">Isopeptide bond</keyword>
<keyword evidence="17" id="KW-1185">Reference proteome</keyword>
<dbReference type="OMA" id="KIYFCRH"/>
<evidence type="ECO:0000256" key="8">
    <source>
        <dbReference type="ARBA" id="ARBA00022843"/>
    </source>
</evidence>
<evidence type="ECO:0000256" key="3">
    <source>
        <dbReference type="ARBA" id="ARBA00004544"/>
    </source>
</evidence>
<dbReference type="GO" id="GO:0005813">
    <property type="term" value="C:centrosome"/>
    <property type="evidence" value="ECO:0007669"/>
    <property type="project" value="UniProtKB-SubCell"/>
</dbReference>
<evidence type="ECO:0000256" key="2">
    <source>
        <dbReference type="ARBA" id="ARBA00004529"/>
    </source>
</evidence>
<comment type="similarity">
    <text evidence="12">Belongs to the dynactin subunit 4 family.</text>
</comment>
<evidence type="ECO:0000256" key="15">
    <source>
        <dbReference type="SAM" id="MobiDB-lite"/>
    </source>
</evidence>
<evidence type="ECO:0000313" key="16">
    <source>
        <dbReference type="EnsemblMetazoa" id="Aqu2.1.24973_001"/>
    </source>
</evidence>
<evidence type="ECO:0000256" key="5">
    <source>
        <dbReference type="ARBA" id="ARBA00022490"/>
    </source>
</evidence>
<evidence type="ECO:0000256" key="4">
    <source>
        <dbReference type="ARBA" id="ARBA00004657"/>
    </source>
</evidence>
<dbReference type="InterPro" id="IPR008603">
    <property type="entry name" value="DCTN4"/>
</dbReference>
<dbReference type="EnsemblMetazoa" id="Aqu2.1.24973_001">
    <property type="protein sequence ID" value="Aqu2.1.24973_001"/>
    <property type="gene ID" value="Aqu2.1.24973"/>
</dbReference>
<evidence type="ECO:0000256" key="10">
    <source>
        <dbReference type="ARBA" id="ARBA00023054"/>
    </source>
</evidence>
<evidence type="ECO:0000256" key="12">
    <source>
        <dbReference type="ARBA" id="ARBA00034776"/>
    </source>
</evidence>
<dbReference type="EnsemblMetazoa" id="XM_003388405.3">
    <property type="protein sequence ID" value="XP_003388453.1"/>
    <property type="gene ID" value="LOC100641598"/>
</dbReference>
<evidence type="ECO:0000256" key="7">
    <source>
        <dbReference type="ARBA" id="ARBA00022553"/>
    </source>
</evidence>
<dbReference type="KEGG" id="aqu:100641598"/>
<evidence type="ECO:0000256" key="13">
    <source>
        <dbReference type="ARBA" id="ARBA00034864"/>
    </source>
</evidence>
<dbReference type="OrthoDB" id="283815at2759"/>
<name>A0A1X7UAI6_AMPQE</name>
<reference evidence="17" key="1">
    <citation type="journal article" date="2010" name="Nature">
        <title>The Amphimedon queenslandica genome and the evolution of animal complexity.</title>
        <authorList>
            <person name="Srivastava M."/>
            <person name="Simakov O."/>
            <person name="Chapman J."/>
            <person name="Fahey B."/>
            <person name="Gauthier M.E."/>
            <person name="Mitros T."/>
            <person name="Richards G.S."/>
            <person name="Conaco C."/>
            <person name="Dacre M."/>
            <person name="Hellsten U."/>
            <person name="Larroux C."/>
            <person name="Putnam N.H."/>
            <person name="Stanke M."/>
            <person name="Adamska M."/>
            <person name="Darling A."/>
            <person name="Degnan S.M."/>
            <person name="Oakley T.H."/>
            <person name="Plachetzki D.C."/>
            <person name="Zhai Y."/>
            <person name="Adamski M."/>
            <person name="Calcino A."/>
            <person name="Cummins S.F."/>
            <person name="Goodstein D.M."/>
            <person name="Harris C."/>
            <person name="Jackson D.J."/>
            <person name="Leys S.P."/>
            <person name="Shu S."/>
            <person name="Woodcroft B.J."/>
            <person name="Vervoort M."/>
            <person name="Kosik K.S."/>
            <person name="Manning G."/>
            <person name="Degnan B.M."/>
            <person name="Rokhsar D.S."/>
        </authorList>
    </citation>
    <scope>NUCLEOTIDE SEQUENCE [LARGE SCALE GENOMIC DNA]</scope>
</reference>
<reference evidence="16" key="2">
    <citation type="submission" date="2017-05" db="UniProtKB">
        <authorList>
            <consortium name="EnsemblMetazoa"/>
        </authorList>
    </citation>
    <scope>IDENTIFICATION</scope>
</reference>
<dbReference type="Pfam" id="PF05502">
    <property type="entry name" value="Dynactin_p62"/>
    <property type="match status" value="2"/>
</dbReference>
<dbReference type="PANTHER" id="PTHR13034">
    <property type="entry name" value="DYNACTIN P62 SUBUNIT"/>
    <property type="match status" value="1"/>
</dbReference>
<feature type="compositionally biased region" description="Polar residues" evidence="15">
    <location>
        <begin position="122"/>
        <end position="143"/>
    </location>
</feature>
<keyword evidence="5" id="KW-0963">Cytoplasm</keyword>
<proteinExistence type="inferred from homology"/>
<evidence type="ECO:0000256" key="6">
    <source>
        <dbReference type="ARBA" id="ARBA00022499"/>
    </source>
</evidence>
<dbReference type="GO" id="GO:0005938">
    <property type="term" value="C:cell cortex"/>
    <property type="evidence" value="ECO:0007669"/>
    <property type="project" value="UniProtKB-SubCell"/>
</dbReference>
<dbReference type="GO" id="GO:0005869">
    <property type="term" value="C:dynactin complex"/>
    <property type="evidence" value="ECO:0007669"/>
    <property type="project" value="InterPro"/>
</dbReference>
<comment type="subcellular location">
    <subcellularLocation>
        <location evidence="3">Cytoplasm</location>
        <location evidence="3">Cell cortex</location>
    </subcellularLocation>
    <subcellularLocation>
        <location evidence="1">Cytoplasm</location>
        <location evidence="1">Cytoskeleton</location>
        <location evidence="1">Microtubule organizing center</location>
        <location evidence="1">Centrosome</location>
    </subcellularLocation>
    <subcellularLocation>
        <location evidence="2">Cytoplasm</location>
        <location evidence="2">Cytoskeleton</location>
        <location evidence="2">Stress fiber</location>
    </subcellularLocation>
    <subcellularLocation>
        <location evidence="4">Cytoplasm</location>
        <location evidence="4">Myofibril</location>
    </subcellularLocation>
</comment>
<dbReference type="InParanoid" id="A0A1X7UAI6"/>
<keyword evidence="7" id="KW-0597">Phosphoprotein</keyword>
<sequence>MASIPLALEYKRYVLYLCRCSGLVGIESLYFCRHCKLLRCMDCVSVQIDGTCISCPSCNDSVPQTDAKAKKFRCTHCYQCPMCTTPLATRFVQLPPPPGKSESAPDTSSGKTDASPTKEGTGESTALTPKTSKRLSLTPSSLKSPGSTKMYYLFCTSCHWTTREVDIPDKRSLLDFKEKPHPFQDRYKALLSYYKDLDLYERVSSQNMSRQVSGRKPRPFSSLLDTSKYKKDPEVQRVVKQVQSVALSAKDPVRLPDSYYTEPVDVSSLTTIQQKLLDPSHQPSHVKDLWPHPLPLISRKTIRCRGCDHILLKPDVNVNLVRFKIQHVAIQVVPRIRLINVPKLTLGEPSLVPVSITSPVSYSMTISFNQLSSSKKLKEILCPAVIPEGSFVLKSLDDTSDLLDDSSQSVSLGADQSDYVLSSEPGRIVLKFGAIPSREDIDAKIGFEVVFSYEPLIEADRDPGVTELTVPVIINCGHSFA</sequence>
<protein>
    <recommendedName>
        <fullName evidence="13">Dynactin subunit 4</fullName>
    </recommendedName>
</protein>
<keyword evidence="11" id="KW-0206">Cytoskeleton</keyword>
<keyword evidence="8" id="KW-0832">Ubl conjugation</keyword>
<keyword evidence="10" id="KW-0175">Coiled coil</keyword>
<evidence type="ECO:0000256" key="9">
    <source>
        <dbReference type="ARBA" id="ARBA00022990"/>
    </source>
</evidence>
<evidence type="ECO:0000256" key="11">
    <source>
        <dbReference type="ARBA" id="ARBA00023212"/>
    </source>
</evidence>
<dbReference type="FunCoup" id="A0A1X7UAI6">
    <property type="interactions" value="641"/>
</dbReference>
<accession>A0A1X7UAI6</accession>
<comment type="subunit">
    <text evidence="14">Subunit of dynactin, a multiprotein complex part of a tripartite complex with dynein and a adapter, such as BICDL1, BICD2 or HOOK3. The dynactin complex is built around ACTR1A/ACTB filament and consists of an actin-related filament composed of a shoulder domain, a pointed end and a barbed end. Its length is defined by its flexible shoulder domain. The soulder is composed of 2 DCTN1 subunits, 4 DCTN2 and 2 DCTN3. The 4 DCNT2 (via N-terminus) bind the ACTR1A filament and act as molecular rulers to determine the length. The pointed end is important for binding dynein-dynactin cargo adapters. Consists of 4 subunits: ACTR10, DCNT4, DCTN5 and DCTN6. The barbed end is composed of a CAPZA1:CAPZB heterodimers, which binds ACTR1A/ACTB filament and dynactin and stabilizes dynactin. Interacts with ATP7B, but not ATP7A, in a copper-dependent manner. Interacts with ANK2; this interaction is required for localization at costameres. Interacts with N4BP2L1.</text>
</comment>
<keyword evidence="9" id="KW-0007">Acetylation</keyword>
<feature type="region of interest" description="Disordered" evidence="15">
    <location>
        <begin position="94"/>
        <end position="143"/>
    </location>
</feature>
<dbReference type="Proteomes" id="UP000007879">
    <property type="component" value="Unassembled WGS sequence"/>
</dbReference>
<organism evidence="16">
    <name type="scientific">Amphimedon queenslandica</name>
    <name type="common">Sponge</name>
    <dbReference type="NCBI Taxonomy" id="400682"/>
    <lineage>
        <taxon>Eukaryota</taxon>
        <taxon>Metazoa</taxon>
        <taxon>Porifera</taxon>
        <taxon>Demospongiae</taxon>
        <taxon>Heteroscleromorpha</taxon>
        <taxon>Haplosclerida</taxon>
        <taxon>Niphatidae</taxon>
        <taxon>Amphimedon</taxon>
    </lineage>
</organism>
<dbReference type="eggNOG" id="KOG3896">
    <property type="taxonomic scope" value="Eukaryota"/>
</dbReference>
<dbReference type="AlphaFoldDB" id="A0A1X7UAI6"/>
<evidence type="ECO:0000256" key="14">
    <source>
        <dbReference type="ARBA" id="ARBA00093507"/>
    </source>
</evidence>
<feature type="compositionally biased region" description="Polar residues" evidence="15">
    <location>
        <begin position="104"/>
        <end position="115"/>
    </location>
</feature>
<gene>
    <name evidence="16" type="primary">100641598</name>
</gene>
<dbReference type="GO" id="GO:0001725">
    <property type="term" value="C:stress fiber"/>
    <property type="evidence" value="ECO:0007669"/>
    <property type="project" value="UniProtKB-SubCell"/>
</dbReference>